<dbReference type="InterPro" id="IPR051906">
    <property type="entry name" value="TolC-like"/>
</dbReference>
<comment type="similarity">
    <text evidence="2">Belongs to the outer membrane factor (OMF) (TC 1.B.17) family.</text>
</comment>
<dbReference type="GO" id="GO:0015562">
    <property type="term" value="F:efflux transmembrane transporter activity"/>
    <property type="evidence" value="ECO:0007669"/>
    <property type="project" value="InterPro"/>
</dbReference>
<dbReference type="AlphaFoldDB" id="A0A840TVQ5"/>
<gene>
    <name evidence="9" type="ORF">HNQ92_003500</name>
</gene>
<dbReference type="Proteomes" id="UP000557307">
    <property type="component" value="Unassembled WGS sequence"/>
</dbReference>
<evidence type="ECO:0000256" key="8">
    <source>
        <dbReference type="SAM" id="SignalP"/>
    </source>
</evidence>
<keyword evidence="7" id="KW-0998">Cell outer membrane</keyword>
<dbReference type="InterPro" id="IPR003423">
    <property type="entry name" value="OMP_efflux"/>
</dbReference>
<reference evidence="9 10" key="1">
    <citation type="submission" date="2020-08" db="EMBL/GenBank/DDBJ databases">
        <title>Genomic Encyclopedia of Type Strains, Phase IV (KMG-IV): sequencing the most valuable type-strain genomes for metagenomic binning, comparative biology and taxonomic classification.</title>
        <authorList>
            <person name="Goeker M."/>
        </authorList>
    </citation>
    <scope>NUCLEOTIDE SEQUENCE [LARGE SCALE GENOMIC DNA]</scope>
    <source>
        <strain evidence="9 10">DSM 105074</strain>
    </source>
</reference>
<dbReference type="GO" id="GO:0015288">
    <property type="term" value="F:porin activity"/>
    <property type="evidence" value="ECO:0007669"/>
    <property type="project" value="TreeGrafter"/>
</dbReference>
<dbReference type="GO" id="GO:1990281">
    <property type="term" value="C:efflux pump complex"/>
    <property type="evidence" value="ECO:0007669"/>
    <property type="project" value="TreeGrafter"/>
</dbReference>
<dbReference type="PANTHER" id="PTHR30026">
    <property type="entry name" value="OUTER MEMBRANE PROTEIN TOLC"/>
    <property type="match status" value="1"/>
</dbReference>
<keyword evidence="4" id="KW-1134">Transmembrane beta strand</keyword>
<dbReference type="RefSeq" id="WP_184175397.1">
    <property type="nucleotide sequence ID" value="NZ_JACHGF010000005.1"/>
</dbReference>
<keyword evidence="6" id="KW-0472">Membrane</keyword>
<dbReference type="Gene3D" id="1.20.1600.10">
    <property type="entry name" value="Outer membrane efflux proteins (OEP)"/>
    <property type="match status" value="1"/>
</dbReference>
<comment type="subcellular location">
    <subcellularLocation>
        <location evidence="1">Cell outer membrane</location>
    </subcellularLocation>
</comment>
<name>A0A840TVQ5_9BACT</name>
<dbReference type="PANTHER" id="PTHR30026:SF20">
    <property type="entry name" value="OUTER MEMBRANE PROTEIN TOLC"/>
    <property type="match status" value="1"/>
</dbReference>
<evidence type="ECO:0000256" key="4">
    <source>
        <dbReference type="ARBA" id="ARBA00022452"/>
    </source>
</evidence>
<evidence type="ECO:0000313" key="9">
    <source>
        <dbReference type="EMBL" id="MBB5285343.1"/>
    </source>
</evidence>
<dbReference type="SUPFAM" id="SSF56954">
    <property type="entry name" value="Outer membrane efflux proteins (OEP)"/>
    <property type="match status" value="1"/>
</dbReference>
<evidence type="ECO:0000256" key="7">
    <source>
        <dbReference type="ARBA" id="ARBA00023237"/>
    </source>
</evidence>
<dbReference type="GO" id="GO:0009279">
    <property type="term" value="C:cell outer membrane"/>
    <property type="evidence" value="ECO:0007669"/>
    <property type="project" value="UniProtKB-SubCell"/>
</dbReference>
<organism evidence="9 10">
    <name type="scientific">Rhabdobacter roseus</name>
    <dbReference type="NCBI Taxonomy" id="1655419"/>
    <lineage>
        <taxon>Bacteria</taxon>
        <taxon>Pseudomonadati</taxon>
        <taxon>Bacteroidota</taxon>
        <taxon>Cytophagia</taxon>
        <taxon>Cytophagales</taxon>
        <taxon>Cytophagaceae</taxon>
        <taxon>Rhabdobacter</taxon>
    </lineage>
</organism>
<evidence type="ECO:0000256" key="1">
    <source>
        <dbReference type="ARBA" id="ARBA00004442"/>
    </source>
</evidence>
<keyword evidence="10" id="KW-1185">Reference proteome</keyword>
<feature type="chain" id="PRO_5032847177" evidence="8">
    <location>
        <begin position="21"/>
        <end position="435"/>
    </location>
</feature>
<evidence type="ECO:0000256" key="3">
    <source>
        <dbReference type="ARBA" id="ARBA00022448"/>
    </source>
</evidence>
<keyword evidence="3" id="KW-0813">Transport</keyword>
<keyword evidence="8" id="KW-0732">Signal</keyword>
<comment type="caution">
    <text evidence="9">The sequence shown here is derived from an EMBL/GenBank/DDBJ whole genome shotgun (WGS) entry which is preliminary data.</text>
</comment>
<sequence>MKRLSFFLLFVFLFGHRIQAQSTLRSVEEALTLAEQHNPDLRAARQTAQWQAGAVEVARAGRLPTLRAYSSLDFNYALPVQLVPAEFLGGPPGEYQKLRFGLPYILSAAVEANYALWNPVLGHEVRLADLNRQTADLQAQAQQEQLSTQVIRAYYLTALSREAVRISEENLQSTDTLLTLANERYRAGVIEQLDLNRIRSTRLSLADQLEQNQLAYLNNRRQLSLLVGQEVEVPAEAAQRWTELGPPQERLGTLDSYPQVRLRTSQLSYYEAMTRREQATRLPQLSLYGRHTVQAQRDAFNFLNVGEPWFTIGLVGVRLDVPIFNGGQRLRSVERARVRTLVARTELEAEQKRQQAQDDEWLASFTQASRSLTLNRENMELATQNVDLALIKYQAGVYTYDQYLNIFNENLQAQNRYLRTLADGMIYGALLRTRQ</sequence>
<dbReference type="EMBL" id="JACHGF010000005">
    <property type="protein sequence ID" value="MBB5285343.1"/>
    <property type="molecule type" value="Genomic_DNA"/>
</dbReference>
<evidence type="ECO:0000256" key="6">
    <source>
        <dbReference type="ARBA" id="ARBA00023136"/>
    </source>
</evidence>
<evidence type="ECO:0000313" key="10">
    <source>
        <dbReference type="Proteomes" id="UP000557307"/>
    </source>
</evidence>
<evidence type="ECO:0000256" key="2">
    <source>
        <dbReference type="ARBA" id="ARBA00007613"/>
    </source>
</evidence>
<proteinExistence type="inferred from homology"/>
<dbReference type="Pfam" id="PF02321">
    <property type="entry name" value="OEP"/>
    <property type="match status" value="1"/>
</dbReference>
<accession>A0A840TVQ5</accession>
<evidence type="ECO:0000256" key="5">
    <source>
        <dbReference type="ARBA" id="ARBA00022692"/>
    </source>
</evidence>
<protein>
    <submittedName>
        <fullName evidence="9">Outer membrane protein TolC</fullName>
    </submittedName>
</protein>
<feature type="signal peptide" evidence="8">
    <location>
        <begin position="1"/>
        <end position="20"/>
    </location>
</feature>
<keyword evidence="5" id="KW-0812">Transmembrane</keyword>